<dbReference type="PANTHER" id="PTHR21660">
    <property type="entry name" value="THIOESTERASE SUPERFAMILY MEMBER-RELATED"/>
    <property type="match status" value="1"/>
</dbReference>
<reference evidence="4 5" key="1">
    <citation type="submission" date="2021-12" db="EMBL/GenBank/DDBJ databases">
        <title>Sinirhodobacter sp. WL0062 is a bacterium isolated from seawater.</title>
        <authorList>
            <person name="Wang L."/>
            <person name="He W."/>
            <person name="Zhang D.-F."/>
        </authorList>
    </citation>
    <scope>NUCLEOTIDE SEQUENCE [LARGE SCALE GENOMIC DNA]</scope>
    <source>
        <strain evidence="4 5">WL0062</strain>
    </source>
</reference>
<gene>
    <name evidence="4" type="ORF">LZA78_08495</name>
</gene>
<dbReference type="NCBIfam" id="TIGR00369">
    <property type="entry name" value="unchar_dom_1"/>
    <property type="match status" value="1"/>
</dbReference>
<evidence type="ECO:0000256" key="1">
    <source>
        <dbReference type="ARBA" id="ARBA00008324"/>
    </source>
</evidence>
<protein>
    <submittedName>
        <fullName evidence="4">PaaI family thioesterase</fullName>
    </submittedName>
</protein>
<dbReference type="SUPFAM" id="SSF54637">
    <property type="entry name" value="Thioesterase/thiol ester dehydrase-isomerase"/>
    <property type="match status" value="1"/>
</dbReference>
<comment type="similarity">
    <text evidence="1">Belongs to the thioesterase PaaI family.</text>
</comment>
<keyword evidence="2" id="KW-0378">Hydrolase</keyword>
<dbReference type="Gene3D" id="3.10.129.10">
    <property type="entry name" value="Hotdog Thioesterase"/>
    <property type="match status" value="1"/>
</dbReference>
<organism evidence="4 5">
    <name type="scientific">Rhodobacter flavimaris</name>
    <dbReference type="NCBI Taxonomy" id="2907145"/>
    <lineage>
        <taxon>Bacteria</taxon>
        <taxon>Pseudomonadati</taxon>
        <taxon>Pseudomonadota</taxon>
        <taxon>Alphaproteobacteria</taxon>
        <taxon>Rhodobacterales</taxon>
        <taxon>Rhodobacter group</taxon>
        <taxon>Rhodobacter</taxon>
    </lineage>
</organism>
<keyword evidence="5" id="KW-1185">Reference proteome</keyword>
<dbReference type="CDD" id="cd03443">
    <property type="entry name" value="PaaI_thioesterase"/>
    <property type="match status" value="1"/>
</dbReference>
<evidence type="ECO:0000313" key="5">
    <source>
        <dbReference type="Proteomes" id="UP001521181"/>
    </source>
</evidence>
<dbReference type="InterPro" id="IPR039298">
    <property type="entry name" value="ACOT13"/>
</dbReference>
<evidence type="ECO:0000313" key="4">
    <source>
        <dbReference type="EMBL" id="MCE5973516.1"/>
    </source>
</evidence>
<dbReference type="InterPro" id="IPR006683">
    <property type="entry name" value="Thioestr_dom"/>
</dbReference>
<dbReference type="InterPro" id="IPR029069">
    <property type="entry name" value="HotDog_dom_sf"/>
</dbReference>
<dbReference type="EMBL" id="JAJUOS010000005">
    <property type="protein sequence ID" value="MCE5973516.1"/>
    <property type="molecule type" value="Genomic_DNA"/>
</dbReference>
<dbReference type="PANTHER" id="PTHR21660:SF1">
    <property type="entry name" value="ACYL-COENZYME A THIOESTERASE 13"/>
    <property type="match status" value="1"/>
</dbReference>
<evidence type="ECO:0000259" key="3">
    <source>
        <dbReference type="Pfam" id="PF03061"/>
    </source>
</evidence>
<dbReference type="Proteomes" id="UP001521181">
    <property type="component" value="Unassembled WGS sequence"/>
</dbReference>
<comment type="caution">
    <text evidence="4">The sequence shown here is derived from an EMBL/GenBank/DDBJ whole genome shotgun (WGS) entry which is preliminary data.</text>
</comment>
<sequence>MTDPLFAEDPADFLSIEAIREVSGLEYMRKMMAGEVPTTTFARSANYRISAVEKGRVEVTGTPLLQHSNAFGGVHGGWYGVIMDTCMTCAIITGLPRGQYQTTLEYKVNMLRAIPIGAEIVGIGELMHIGRSTGVARGEIRGVADGKLYATGSTTCFIMGDPI</sequence>
<dbReference type="InterPro" id="IPR003736">
    <property type="entry name" value="PAAI_dom"/>
</dbReference>
<name>A0ABS8YUI5_9RHOB</name>
<feature type="domain" description="Thioesterase" evidence="3">
    <location>
        <begin position="71"/>
        <end position="141"/>
    </location>
</feature>
<dbReference type="RefSeq" id="WP_233676503.1">
    <property type="nucleotide sequence ID" value="NZ_JAJUOS010000005.1"/>
</dbReference>
<accession>A0ABS8YUI5</accession>
<evidence type="ECO:0000256" key="2">
    <source>
        <dbReference type="ARBA" id="ARBA00022801"/>
    </source>
</evidence>
<proteinExistence type="inferred from homology"/>
<dbReference type="Pfam" id="PF03061">
    <property type="entry name" value="4HBT"/>
    <property type="match status" value="1"/>
</dbReference>